<name>A0A2X4U314_9NOCA</name>
<dbReference type="InterPro" id="IPR008990">
    <property type="entry name" value="Elect_transpt_acc-like_dom_sf"/>
</dbReference>
<keyword evidence="2" id="KW-0378">Hydrolase</keyword>
<gene>
    <name evidence="2" type="primary">scnB_1</name>
    <name evidence="2" type="ORF">NCTC10994_02400</name>
</gene>
<dbReference type="InterPro" id="IPR042262">
    <property type="entry name" value="CN_hydtase_beta_C"/>
</dbReference>
<dbReference type="RefSeq" id="WP_072705112.1">
    <property type="nucleotide sequence ID" value="NZ_JAFBBL010000001.1"/>
</dbReference>
<accession>A0A2X4U314</accession>
<dbReference type="Proteomes" id="UP000249091">
    <property type="component" value="Chromosome 1"/>
</dbReference>
<proteinExistence type="predicted"/>
<evidence type="ECO:0000313" key="2">
    <source>
        <dbReference type="EMBL" id="SQI33019.1"/>
    </source>
</evidence>
<evidence type="ECO:0000313" key="3">
    <source>
        <dbReference type="Proteomes" id="UP000249091"/>
    </source>
</evidence>
<dbReference type="SUPFAM" id="SSF50090">
    <property type="entry name" value="Electron transport accessory proteins"/>
    <property type="match status" value="1"/>
</dbReference>
<dbReference type="InterPro" id="IPR049054">
    <property type="entry name" value="CN_hydtase_beta-like_N"/>
</dbReference>
<dbReference type="EMBL" id="LS483468">
    <property type="protein sequence ID" value="SQI33019.1"/>
    <property type="molecule type" value="Genomic_DNA"/>
</dbReference>
<dbReference type="Gene3D" id="1.10.472.20">
    <property type="entry name" value="Nitrile hydratase, beta subunit"/>
    <property type="match status" value="1"/>
</dbReference>
<protein>
    <submittedName>
        <fullName evidence="2">Thiocyanate hydrolase subunit beta</fullName>
        <ecNumber evidence="2">3.5.5.8</ecNumber>
    </submittedName>
</protein>
<dbReference type="KEGG" id="rcr:NCTC10994_02400"/>
<dbReference type="GO" id="GO:0018760">
    <property type="term" value="F:thiocyanate hydrolase activity"/>
    <property type="evidence" value="ECO:0007669"/>
    <property type="project" value="UniProtKB-EC"/>
</dbReference>
<evidence type="ECO:0000259" key="1">
    <source>
        <dbReference type="Pfam" id="PF21006"/>
    </source>
</evidence>
<dbReference type="EC" id="3.5.5.8" evidence="2"/>
<dbReference type="Pfam" id="PF21006">
    <property type="entry name" value="NHase_beta_N"/>
    <property type="match status" value="1"/>
</dbReference>
<keyword evidence="3" id="KW-1185">Reference proteome</keyword>
<feature type="domain" description="Nitrile hydratase beta subunit-like N-terminal" evidence="1">
    <location>
        <begin position="57"/>
        <end position="147"/>
    </location>
</feature>
<reference evidence="2 3" key="1">
    <citation type="submission" date="2018-06" db="EMBL/GenBank/DDBJ databases">
        <authorList>
            <consortium name="Pathogen Informatics"/>
            <person name="Doyle S."/>
        </authorList>
    </citation>
    <scope>NUCLEOTIDE SEQUENCE [LARGE SCALE GENOMIC DNA]</scope>
    <source>
        <strain evidence="2 3">NCTC10994</strain>
    </source>
</reference>
<dbReference type="STRING" id="1219011.GCA_001895045_04177"/>
<sequence>MSSPAKQSGASQSTPSPSASFNTLTSLLADIAPAIHEVQDSPYTLPNARYAALRHVIHDVGGQPDLPVEYKEKVEEAWEMNTYVTCECLGWRGAWNSEMRRRAENDLGATLYFGLPYYARWITVATKTLIDKGLITPDELSAKIDAVRTRLSEERS</sequence>
<dbReference type="AlphaFoldDB" id="A0A2X4U314"/>
<organism evidence="2 3">
    <name type="scientific">Rhodococcus coprophilus</name>
    <dbReference type="NCBI Taxonomy" id="38310"/>
    <lineage>
        <taxon>Bacteria</taxon>
        <taxon>Bacillati</taxon>
        <taxon>Actinomycetota</taxon>
        <taxon>Actinomycetes</taxon>
        <taxon>Mycobacteriales</taxon>
        <taxon>Nocardiaceae</taxon>
        <taxon>Rhodococcus</taxon>
    </lineage>
</organism>